<reference evidence="2 3" key="1">
    <citation type="submission" date="2014-04" db="EMBL/GenBank/DDBJ databases">
        <authorList>
            <consortium name="DOE Joint Genome Institute"/>
            <person name="Kuo A."/>
            <person name="Zuccaro A."/>
            <person name="Kohler A."/>
            <person name="Nagy L.G."/>
            <person name="Floudas D."/>
            <person name="Copeland A."/>
            <person name="Barry K.W."/>
            <person name="Cichocki N."/>
            <person name="Veneault-Fourrey C."/>
            <person name="LaButti K."/>
            <person name="Lindquist E.A."/>
            <person name="Lipzen A."/>
            <person name="Lundell T."/>
            <person name="Morin E."/>
            <person name="Murat C."/>
            <person name="Sun H."/>
            <person name="Tunlid A."/>
            <person name="Henrissat B."/>
            <person name="Grigoriev I.V."/>
            <person name="Hibbett D.S."/>
            <person name="Martin F."/>
            <person name="Nordberg H.P."/>
            <person name="Cantor M.N."/>
            <person name="Hua S.X."/>
        </authorList>
    </citation>
    <scope>NUCLEOTIDE SEQUENCE [LARGE SCALE GENOMIC DNA]</scope>
    <source>
        <strain evidence="2 3">MAFF 305830</strain>
    </source>
</reference>
<name>A0A0C3A7M9_SERVB</name>
<proteinExistence type="predicted"/>
<reference evidence="3" key="2">
    <citation type="submission" date="2015-01" db="EMBL/GenBank/DDBJ databases">
        <title>Evolutionary Origins and Diversification of the Mycorrhizal Mutualists.</title>
        <authorList>
            <consortium name="DOE Joint Genome Institute"/>
            <consortium name="Mycorrhizal Genomics Consortium"/>
            <person name="Kohler A."/>
            <person name="Kuo A."/>
            <person name="Nagy L.G."/>
            <person name="Floudas D."/>
            <person name="Copeland A."/>
            <person name="Barry K.W."/>
            <person name="Cichocki N."/>
            <person name="Veneault-Fourrey C."/>
            <person name="LaButti K."/>
            <person name="Lindquist E.A."/>
            <person name="Lipzen A."/>
            <person name="Lundell T."/>
            <person name="Morin E."/>
            <person name="Murat C."/>
            <person name="Riley R."/>
            <person name="Ohm R."/>
            <person name="Sun H."/>
            <person name="Tunlid A."/>
            <person name="Henrissat B."/>
            <person name="Grigoriev I.V."/>
            <person name="Hibbett D.S."/>
            <person name="Martin F."/>
        </authorList>
    </citation>
    <scope>NUCLEOTIDE SEQUENCE [LARGE SCALE GENOMIC DNA]</scope>
    <source>
        <strain evidence="3">MAFF 305830</strain>
    </source>
</reference>
<accession>A0A0C3A7M9</accession>
<dbReference type="OrthoDB" id="3242494at2759"/>
<dbReference type="Proteomes" id="UP000054097">
    <property type="component" value="Unassembled WGS sequence"/>
</dbReference>
<feature type="compositionally biased region" description="Polar residues" evidence="1">
    <location>
        <begin position="72"/>
        <end position="81"/>
    </location>
</feature>
<sequence length="374" mass="41875">MATVALRRFSTLPNIPLSYARGGSGHATTHFAPFTTKYAATEVADNEDEEMTSVSEDEDDITESLEQEGQGERSTPNTSLQEPFPESDKKRQLVRDEEQLGSHERFDQEHAATENIEDDALLGKDLSEWETEGGLHAIEAAMEGTYLLELSLDAIAEWCAPIVWKLFLRQSLLCSASATHANTLPQDTPTPQFLPKLLTRAMPRYKGEMTRAIAVTHALLYLYRIRTCFHCTGSSASHQKLGHASANAANIDTSNLSTTESTVSNNGKDQGEQFRTLLLETASQCSLFFAVGMHYASLWLLDCCPSEKAYWKRYVHCVPTARGVAWSRLVLQHWNYRINVSVEDWLSFCSQLLVRFPVVDDHAREALHTLQNGF</sequence>
<dbReference type="AlphaFoldDB" id="A0A0C3A7M9"/>
<evidence type="ECO:0000256" key="1">
    <source>
        <dbReference type="SAM" id="MobiDB-lite"/>
    </source>
</evidence>
<evidence type="ECO:0000313" key="3">
    <source>
        <dbReference type="Proteomes" id="UP000054097"/>
    </source>
</evidence>
<dbReference type="HOGENOM" id="CLU_765285_0_0_1"/>
<evidence type="ECO:0000313" key="2">
    <source>
        <dbReference type="EMBL" id="KIM20615.1"/>
    </source>
</evidence>
<organism evidence="2 3">
    <name type="scientific">Serendipita vermifera MAFF 305830</name>
    <dbReference type="NCBI Taxonomy" id="933852"/>
    <lineage>
        <taxon>Eukaryota</taxon>
        <taxon>Fungi</taxon>
        <taxon>Dikarya</taxon>
        <taxon>Basidiomycota</taxon>
        <taxon>Agaricomycotina</taxon>
        <taxon>Agaricomycetes</taxon>
        <taxon>Sebacinales</taxon>
        <taxon>Serendipitaceae</taxon>
        <taxon>Serendipita</taxon>
    </lineage>
</organism>
<gene>
    <name evidence="2" type="ORF">M408DRAFT_333897</name>
</gene>
<feature type="compositionally biased region" description="Basic and acidic residues" evidence="1">
    <location>
        <begin position="86"/>
        <end position="112"/>
    </location>
</feature>
<keyword evidence="3" id="KW-1185">Reference proteome</keyword>
<protein>
    <submittedName>
        <fullName evidence="2">Uncharacterized protein</fullName>
    </submittedName>
</protein>
<dbReference type="EMBL" id="KN824418">
    <property type="protein sequence ID" value="KIM20615.1"/>
    <property type="molecule type" value="Genomic_DNA"/>
</dbReference>
<feature type="compositionally biased region" description="Acidic residues" evidence="1">
    <location>
        <begin position="44"/>
        <end position="66"/>
    </location>
</feature>
<feature type="region of interest" description="Disordered" evidence="1">
    <location>
        <begin position="44"/>
        <end position="115"/>
    </location>
</feature>